<organism evidence="2 3">
    <name type="scientific">Arthrobacter globiformis (strain ATCC 8010 / DSM 20124 / JCM 1332 / NBRC 12137 / NCIMB 8907 / NRRL B-2979 / 168)</name>
    <dbReference type="NCBI Taxonomy" id="1077972"/>
    <lineage>
        <taxon>Bacteria</taxon>
        <taxon>Bacillati</taxon>
        <taxon>Actinomycetota</taxon>
        <taxon>Actinomycetes</taxon>
        <taxon>Micrococcales</taxon>
        <taxon>Micrococcaceae</taxon>
        <taxon>Arthrobacter</taxon>
    </lineage>
</organism>
<dbReference type="AlphaFoldDB" id="H0QJN7"/>
<evidence type="ECO:0000313" key="2">
    <source>
        <dbReference type="EMBL" id="GAB13038.1"/>
    </source>
</evidence>
<gene>
    <name evidence="2" type="ORF">ARGLB_035_00010</name>
</gene>
<feature type="signal peptide" evidence="1">
    <location>
        <begin position="1"/>
        <end position="29"/>
    </location>
</feature>
<evidence type="ECO:0000313" key="3">
    <source>
        <dbReference type="Proteomes" id="UP000003828"/>
    </source>
</evidence>
<dbReference type="EMBL" id="BAEG01000035">
    <property type="protein sequence ID" value="GAB13038.1"/>
    <property type="molecule type" value="Genomic_DNA"/>
</dbReference>
<dbReference type="STRING" id="1077972.ARGLB_035_00010"/>
<protein>
    <recommendedName>
        <fullName evidence="4">Secreted protein</fullName>
    </recommendedName>
</protein>
<comment type="caution">
    <text evidence="2">The sequence shown here is derived from an EMBL/GenBank/DDBJ whole genome shotgun (WGS) entry which is preliminary data.</text>
</comment>
<evidence type="ECO:0008006" key="4">
    <source>
        <dbReference type="Google" id="ProtNLM"/>
    </source>
</evidence>
<sequence length="165" mass="18280">MSKNRFAAFAAGTLITVASIGLVATPAEADTTRAGCTVLKPAGPKYVGRDSSNRPVVEWVVKGTCSKGRIIRVQQQRWEEDDPKGLGRGDDYLGSHYPDWVISFQNRGGSFVRTYRTLVPQTWDAGGGKEGNEELYQKVRFRVKEGLTTSAWTPWERGGASWIFH</sequence>
<dbReference type="Proteomes" id="UP000003828">
    <property type="component" value="Unassembled WGS sequence"/>
</dbReference>
<name>H0QJN7_ARTG1</name>
<evidence type="ECO:0000256" key="1">
    <source>
        <dbReference type="SAM" id="SignalP"/>
    </source>
</evidence>
<feature type="chain" id="PRO_5003536545" description="Secreted protein" evidence="1">
    <location>
        <begin position="30"/>
        <end position="165"/>
    </location>
</feature>
<dbReference type="OrthoDB" id="4938105at2"/>
<reference evidence="2 3" key="1">
    <citation type="submission" date="2011-12" db="EMBL/GenBank/DDBJ databases">
        <title>Whole genome shotgun sequence of Arthrobacter globiformis NBRC 12137.</title>
        <authorList>
            <person name="Miyazawa S."/>
            <person name="Hosoyama A."/>
            <person name="Tsuchikane K."/>
            <person name="Katsumata H."/>
            <person name="Yamazaki S."/>
            <person name="Fujita N."/>
        </authorList>
    </citation>
    <scope>NUCLEOTIDE SEQUENCE [LARGE SCALE GENOMIC DNA]</scope>
    <source>
        <strain evidence="2 3">NBRC 12137</strain>
    </source>
</reference>
<keyword evidence="1" id="KW-0732">Signal</keyword>
<keyword evidence="3" id="KW-1185">Reference proteome</keyword>
<proteinExistence type="predicted"/>
<accession>H0QJN7</accession>
<dbReference type="RefSeq" id="WP_003799853.1">
    <property type="nucleotide sequence ID" value="NZ_BAEG01000035.1"/>
</dbReference>